<evidence type="ECO:0008006" key="4">
    <source>
        <dbReference type="Google" id="ProtNLM"/>
    </source>
</evidence>
<evidence type="ECO:0000313" key="3">
    <source>
        <dbReference type="Proteomes" id="UP000237105"/>
    </source>
</evidence>
<reference evidence="3" key="1">
    <citation type="submission" date="2016-06" db="EMBL/GenBank/DDBJ databases">
        <title>Parallel loss of symbiosis genes in relatives of nitrogen-fixing non-legume Parasponia.</title>
        <authorList>
            <person name="Van Velzen R."/>
            <person name="Holmer R."/>
            <person name="Bu F."/>
            <person name="Rutten L."/>
            <person name="Van Zeijl A."/>
            <person name="Liu W."/>
            <person name="Santuari L."/>
            <person name="Cao Q."/>
            <person name="Sharma T."/>
            <person name="Shen D."/>
            <person name="Roswanjaya Y."/>
            <person name="Wardhani T."/>
            <person name="Kalhor M.S."/>
            <person name="Jansen J."/>
            <person name="Van den Hoogen J."/>
            <person name="Gungor B."/>
            <person name="Hartog M."/>
            <person name="Hontelez J."/>
            <person name="Verver J."/>
            <person name="Yang W.-C."/>
            <person name="Schijlen E."/>
            <person name="Repin R."/>
            <person name="Schilthuizen M."/>
            <person name="Schranz E."/>
            <person name="Heidstra R."/>
            <person name="Miyata K."/>
            <person name="Fedorova E."/>
            <person name="Kohlen W."/>
            <person name="Bisseling T."/>
            <person name="Smit S."/>
            <person name="Geurts R."/>
        </authorList>
    </citation>
    <scope>NUCLEOTIDE SEQUENCE [LARGE SCALE GENOMIC DNA]</scope>
    <source>
        <strain evidence="3">cv. WU1-14</strain>
    </source>
</reference>
<proteinExistence type="predicted"/>
<evidence type="ECO:0000256" key="1">
    <source>
        <dbReference type="SAM" id="Phobius"/>
    </source>
</evidence>
<feature type="non-terminal residue" evidence="2">
    <location>
        <position position="1"/>
    </location>
</feature>
<dbReference type="EMBL" id="JXTB01000032">
    <property type="protein sequence ID" value="PON73670.1"/>
    <property type="molecule type" value="Genomic_DNA"/>
</dbReference>
<comment type="caution">
    <text evidence="2">The sequence shown here is derived from an EMBL/GenBank/DDBJ whole genome shotgun (WGS) entry which is preliminary data.</text>
</comment>
<gene>
    <name evidence="2" type="ORF">PanWU01x14_055580</name>
</gene>
<protein>
    <recommendedName>
        <fullName evidence="4">Transmembrane protein</fullName>
    </recommendedName>
</protein>
<organism evidence="2 3">
    <name type="scientific">Parasponia andersonii</name>
    <name type="common">Sponia andersonii</name>
    <dbReference type="NCBI Taxonomy" id="3476"/>
    <lineage>
        <taxon>Eukaryota</taxon>
        <taxon>Viridiplantae</taxon>
        <taxon>Streptophyta</taxon>
        <taxon>Embryophyta</taxon>
        <taxon>Tracheophyta</taxon>
        <taxon>Spermatophyta</taxon>
        <taxon>Magnoliopsida</taxon>
        <taxon>eudicotyledons</taxon>
        <taxon>Gunneridae</taxon>
        <taxon>Pentapetalae</taxon>
        <taxon>rosids</taxon>
        <taxon>fabids</taxon>
        <taxon>Rosales</taxon>
        <taxon>Cannabaceae</taxon>
        <taxon>Parasponia</taxon>
    </lineage>
</organism>
<evidence type="ECO:0000313" key="2">
    <source>
        <dbReference type="EMBL" id="PON73670.1"/>
    </source>
</evidence>
<keyword evidence="3" id="KW-1185">Reference proteome</keyword>
<keyword evidence="1" id="KW-0812">Transmembrane</keyword>
<dbReference type="Proteomes" id="UP000237105">
    <property type="component" value="Unassembled WGS sequence"/>
</dbReference>
<feature type="transmembrane region" description="Helical" evidence="1">
    <location>
        <begin position="12"/>
        <end position="33"/>
    </location>
</feature>
<name>A0A2P5DK73_PARAD</name>
<sequence>KPAMRGSNGLTVAIWQKLLWKVLCSLALIFSPLRRLKRRDLKRSFSWWLARWLIRGSGRRTSGRS</sequence>
<accession>A0A2P5DK73</accession>
<keyword evidence="1" id="KW-0472">Membrane</keyword>
<dbReference type="AlphaFoldDB" id="A0A2P5DK73"/>
<keyword evidence="1" id="KW-1133">Transmembrane helix</keyword>